<feature type="domain" description="DUF3806" evidence="1">
    <location>
        <begin position="210"/>
        <end position="290"/>
    </location>
</feature>
<dbReference type="InterPro" id="IPR024266">
    <property type="entry name" value="DUF3806"/>
</dbReference>
<protein>
    <recommendedName>
        <fullName evidence="1">DUF3806 domain-containing protein</fullName>
    </recommendedName>
</protein>
<name>A0AAJ4W4F6_MYRPR</name>
<gene>
    <name evidence="2" type="ORF">SAMN04488089_108104</name>
</gene>
<dbReference type="Pfam" id="PF12713">
    <property type="entry name" value="DUF3806"/>
    <property type="match status" value="1"/>
</dbReference>
<accession>A0AAJ4W4F6</accession>
<sequence length="317" mass="36860">MYNLMILSRYSNGLNNIFEINKREIMKVFEIGSGQTIIKGPSHYYSCNDGDSTVILYRGEHDDEPLIRFSVISFTRAEGVTQKALLQDFKDKAHQKNTEAVTYKGKSYFCYASEDQEELYMHIFEVMYGDDIIIGSLTANKEDRDSDEVAVYLKEIEEMIRSIDSLSSLQFPLLEPKYDDLVRLETESVKVLGIASEDLQAYHESGDAIKKLQEILNLREYAVNDYEYHQALGILFGACFQYRYSDFHWIVVHDQYGREMALQYQDYALQCFPITMITKRIEDEVDIDVIALIEEVVQHIEVAIESDKGYTRLEYNY</sequence>
<dbReference type="AlphaFoldDB" id="A0AAJ4W4F6"/>
<reference evidence="2 3" key="1">
    <citation type="submission" date="2016-10" db="EMBL/GenBank/DDBJ databases">
        <authorList>
            <person name="Varghese N."/>
            <person name="Submissions S."/>
        </authorList>
    </citation>
    <scope>NUCLEOTIDE SEQUENCE [LARGE SCALE GENOMIC DNA]</scope>
    <source>
        <strain evidence="3">DSM 19823 / KCTC 23066 / CCTCC M 208030 / D25</strain>
    </source>
</reference>
<evidence type="ECO:0000313" key="2">
    <source>
        <dbReference type="EMBL" id="SER01245.1"/>
    </source>
</evidence>
<comment type="caution">
    <text evidence="2">The sequence shown here is derived from an EMBL/GenBank/DDBJ whole genome shotgun (WGS) entry which is preliminary data.</text>
</comment>
<dbReference type="Proteomes" id="UP000183496">
    <property type="component" value="Unassembled WGS sequence"/>
</dbReference>
<evidence type="ECO:0000259" key="1">
    <source>
        <dbReference type="Pfam" id="PF12713"/>
    </source>
</evidence>
<dbReference type="EMBL" id="FOFY01000008">
    <property type="protein sequence ID" value="SER01245.1"/>
    <property type="molecule type" value="Genomic_DNA"/>
</dbReference>
<proteinExistence type="predicted"/>
<dbReference type="Gene3D" id="1.20.120.1090">
    <property type="match status" value="1"/>
</dbReference>
<organism evidence="2 3">
    <name type="scientific">Myroides profundi</name>
    <dbReference type="NCBI Taxonomy" id="480520"/>
    <lineage>
        <taxon>Bacteria</taxon>
        <taxon>Pseudomonadati</taxon>
        <taxon>Bacteroidota</taxon>
        <taxon>Flavobacteriia</taxon>
        <taxon>Flavobacteriales</taxon>
        <taxon>Flavobacteriaceae</taxon>
        <taxon>Myroides</taxon>
    </lineage>
</organism>
<keyword evidence="3" id="KW-1185">Reference proteome</keyword>
<evidence type="ECO:0000313" key="3">
    <source>
        <dbReference type="Proteomes" id="UP000183496"/>
    </source>
</evidence>